<evidence type="ECO:0000313" key="2">
    <source>
        <dbReference type="EMBL" id="TKS89091.1"/>
    </source>
</evidence>
<evidence type="ECO:0000256" key="1">
    <source>
        <dbReference type="SAM" id="MobiDB-lite"/>
    </source>
</evidence>
<organism evidence="2 3">
    <name type="scientific">Collichthys lucidus</name>
    <name type="common">Big head croaker</name>
    <name type="synonym">Sciaena lucida</name>
    <dbReference type="NCBI Taxonomy" id="240159"/>
    <lineage>
        <taxon>Eukaryota</taxon>
        <taxon>Metazoa</taxon>
        <taxon>Chordata</taxon>
        <taxon>Craniata</taxon>
        <taxon>Vertebrata</taxon>
        <taxon>Euteleostomi</taxon>
        <taxon>Actinopterygii</taxon>
        <taxon>Neopterygii</taxon>
        <taxon>Teleostei</taxon>
        <taxon>Neoteleostei</taxon>
        <taxon>Acanthomorphata</taxon>
        <taxon>Eupercaria</taxon>
        <taxon>Sciaenidae</taxon>
        <taxon>Collichthys</taxon>
    </lineage>
</organism>
<name>A0A4U5VMA9_COLLU</name>
<dbReference type="AlphaFoldDB" id="A0A4U5VMA9"/>
<protein>
    <submittedName>
        <fullName evidence="2">Uncharacterized protein</fullName>
    </submittedName>
</protein>
<feature type="region of interest" description="Disordered" evidence="1">
    <location>
        <begin position="22"/>
        <end position="81"/>
    </location>
</feature>
<feature type="compositionally biased region" description="Basic and acidic residues" evidence="1">
    <location>
        <begin position="32"/>
        <end position="55"/>
    </location>
</feature>
<evidence type="ECO:0000313" key="3">
    <source>
        <dbReference type="Proteomes" id="UP000298787"/>
    </source>
</evidence>
<accession>A0A4U5VMA9</accession>
<proteinExistence type="predicted"/>
<keyword evidence="3" id="KW-1185">Reference proteome</keyword>
<sequence length="105" mass="11976">MLELDHLQSLVKARLTRLQYGRSDSYRVATTQDKDEKESPKKKGGKDLDDLKKEVPIIGVTHKHRKSQHDHSATTKALKSQLSGEDFKDILSWPRSSIQRAPVQL</sequence>
<dbReference type="Proteomes" id="UP000298787">
    <property type="component" value="Chromosome 20"/>
</dbReference>
<reference evidence="2 3" key="1">
    <citation type="submission" date="2019-01" db="EMBL/GenBank/DDBJ databases">
        <title>Genome Assembly of Collichthys lucidus.</title>
        <authorList>
            <person name="Cai M."/>
            <person name="Xiao S."/>
        </authorList>
    </citation>
    <scope>NUCLEOTIDE SEQUENCE [LARGE SCALE GENOMIC DNA]</scope>
    <source>
        <strain evidence="2">JT15FE1705JMU</strain>
        <tissue evidence="2">Muscle</tissue>
    </source>
</reference>
<dbReference type="EMBL" id="CM014097">
    <property type="protein sequence ID" value="TKS89091.1"/>
    <property type="molecule type" value="Genomic_DNA"/>
</dbReference>
<gene>
    <name evidence="2" type="ORF">D9C73_022478</name>
</gene>
<dbReference type="STRING" id="240159.A0A4U5VMA9"/>